<evidence type="ECO:0000256" key="12">
    <source>
        <dbReference type="ARBA" id="ARBA00023239"/>
    </source>
</evidence>
<comment type="caution">
    <text evidence="15">The sequence shown here is derived from an EMBL/GenBank/DDBJ whole genome shotgun (WGS) entry which is preliminary data.</text>
</comment>
<dbReference type="InterPro" id="IPR050067">
    <property type="entry name" value="IPM_dehydratase_rel_enz"/>
</dbReference>
<name>A0A813D895_POLGL</name>
<evidence type="ECO:0000313" key="16">
    <source>
        <dbReference type="Proteomes" id="UP000654075"/>
    </source>
</evidence>
<dbReference type="InterPro" id="IPR036008">
    <property type="entry name" value="Aconitase_4Fe-4S_dom"/>
</dbReference>
<dbReference type="EMBL" id="CAJNNV010000374">
    <property type="protein sequence ID" value="CAE8582378.1"/>
    <property type="molecule type" value="Genomic_DNA"/>
</dbReference>
<dbReference type="Gene3D" id="3.30.499.10">
    <property type="entry name" value="Aconitase, domain 3"/>
    <property type="match status" value="1"/>
</dbReference>
<comment type="pathway">
    <text evidence="4">Amino-acid biosynthesis; L-leucine biosynthesis; L-leucine from 3-methyl-2-oxobutanoate: step 2/4.</text>
</comment>
<accession>A0A813D895</accession>
<dbReference type="PRINTS" id="PR00415">
    <property type="entry name" value="ACONITASE"/>
</dbReference>
<evidence type="ECO:0000256" key="3">
    <source>
        <dbReference type="ARBA" id="ARBA00002695"/>
    </source>
</evidence>
<feature type="domain" description="Aconitase/3-isopropylmalate dehydratase large subunit alpha/beta/alpha" evidence="14">
    <location>
        <begin position="41"/>
        <end position="253"/>
    </location>
</feature>
<dbReference type="GO" id="GO:0003861">
    <property type="term" value="F:3-isopropylmalate dehydratase activity"/>
    <property type="evidence" value="ECO:0007669"/>
    <property type="project" value="UniProtKB-EC"/>
</dbReference>
<dbReference type="InterPro" id="IPR001030">
    <property type="entry name" value="Acoase/IPM_deHydtase_lsu_aba"/>
</dbReference>
<dbReference type="GO" id="GO:0051539">
    <property type="term" value="F:4 iron, 4 sulfur cluster binding"/>
    <property type="evidence" value="ECO:0007669"/>
    <property type="project" value="UniProtKB-KW"/>
</dbReference>
<evidence type="ECO:0000256" key="9">
    <source>
        <dbReference type="ARBA" id="ARBA00022723"/>
    </source>
</evidence>
<keyword evidence="11" id="KW-0411">Iron-sulfur</keyword>
<feature type="non-terminal residue" evidence="15">
    <location>
        <position position="1"/>
    </location>
</feature>
<keyword evidence="10" id="KW-0408">Iron</keyword>
<keyword evidence="9" id="KW-0479">Metal-binding</keyword>
<dbReference type="GO" id="GO:0009098">
    <property type="term" value="P:L-leucine biosynthetic process"/>
    <property type="evidence" value="ECO:0007669"/>
    <property type="project" value="UniProtKB-KW"/>
</dbReference>
<keyword evidence="7" id="KW-0004">4Fe-4S</keyword>
<evidence type="ECO:0000313" key="15">
    <source>
        <dbReference type="EMBL" id="CAE8582378.1"/>
    </source>
</evidence>
<comment type="function">
    <text evidence="3">Catalyzes the isomerization between 2-isopropylmalate and 3-isopropylmalate, via the formation of 2-isopropylmaleate.</text>
</comment>
<evidence type="ECO:0000256" key="11">
    <source>
        <dbReference type="ARBA" id="ARBA00023014"/>
    </source>
</evidence>
<dbReference type="Proteomes" id="UP000654075">
    <property type="component" value="Unassembled WGS sequence"/>
</dbReference>
<dbReference type="OrthoDB" id="2279155at2759"/>
<keyword evidence="16" id="KW-1185">Reference proteome</keyword>
<evidence type="ECO:0000256" key="13">
    <source>
        <dbReference type="ARBA" id="ARBA00023304"/>
    </source>
</evidence>
<dbReference type="GO" id="GO:0046872">
    <property type="term" value="F:metal ion binding"/>
    <property type="evidence" value="ECO:0007669"/>
    <property type="project" value="UniProtKB-KW"/>
</dbReference>
<evidence type="ECO:0000259" key="14">
    <source>
        <dbReference type="Pfam" id="PF00330"/>
    </source>
</evidence>
<evidence type="ECO:0000256" key="1">
    <source>
        <dbReference type="ARBA" id="ARBA00000491"/>
    </source>
</evidence>
<dbReference type="PANTHER" id="PTHR43822:SF9">
    <property type="entry name" value="3-ISOPROPYLMALATE DEHYDRATASE"/>
    <property type="match status" value="1"/>
</dbReference>
<gene>
    <name evidence="15" type="ORF">PGLA1383_LOCUS1379</name>
</gene>
<keyword evidence="8" id="KW-0028">Amino-acid biosynthesis</keyword>
<evidence type="ECO:0000256" key="4">
    <source>
        <dbReference type="ARBA" id="ARBA00004729"/>
    </source>
</evidence>
<organism evidence="15 16">
    <name type="scientific">Polarella glacialis</name>
    <name type="common">Dinoflagellate</name>
    <dbReference type="NCBI Taxonomy" id="89957"/>
    <lineage>
        <taxon>Eukaryota</taxon>
        <taxon>Sar</taxon>
        <taxon>Alveolata</taxon>
        <taxon>Dinophyceae</taxon>
        <taxon>Suessiales</taxon>
        <taxon>Suessiaceae</taxon>
        <taxon>Polarella</taxon>
    </lineage>
</organism>
<comment type="cofactor">
    <cofactor evidence="2">
        <name>[4Fe-4S] cluster</name>
        <dbReference type="ChEBI" id="CHEBI:49883"/>
    </cofactor>
</comment>
<reference evidence="15" key="1">
    <citation type="submission" date="2021-02" db="EMBL/GenBank/DDBJ databases">
        <authorList>
            <person name="Dougan E. K."/>
            <person name="Rhodes N."/>
            <person name="Thang M."/>
            <person name="Chan C."/>
        </authorList>
    </citation>
    <scope>NUCLEOTIDE SEQUENCE</scope>
</reference>
<sequence>NTLKGGTLNPWLPELGSGQMAPSAIQYEGKTSQAGPRTLYDKIWADHLVHEADGSSLIYIDRHLVHEVTSPQAFEGLRSGGRQVRRTDCTLATVDHNIPTSTRKNFKDTKSFIEEADSRTQVMTLEDNVKAFGLTFFGMDSDKQGIVHVIGPEQGFTLPGTTVVCGDSHTSTHGAFGSLAFGIGTSEVEHVLATQTLILSRAKNMRVKVSGKLLDGVTSKDVILHIIGIIGTAGGTGSVIEFCGDAIESLSME</sequence>
<evidence type="ECO:0000256" key="6">
    <source>
        <dbReference type="ARBA" id="ARBA00022430"/>
    </source>
</evidence>
<dbReference type="InterPro" id="IPR015931">
    <property type="entry name" value="Acnase/IPM_dHydase_lsu_aba_1/3"/>
</dbReference>
<feature type="non-terminal residue" evidence="15">
    <location>
        <position position="253"/>
    </location>
</feature>
<keyword evidence="13" id="KW-0100">Branched-chain amino acid biosynthesis</keyword>
<evidence type="ECO:0000256" key="10">
    <source>
        <dbReference type="ARBA" id="ARBA00023004"/>
    </source>
</evidence>
<protein>
    <recommendedName>
        <fullName evidence="5">3-isopropylmalate dehydratase</fullName>
        <ecNumber evidence="5">4.2.1.33</ecNumber>
    </recommendedName>
</protein>
<keyword evidence="6" id="KW-0432">Leucine biosynthesis</keyword>
<dbReference type="EC" id="4.2.1.33" evidence="5"/>
<dbReference type="AlphaFoldDB" id="A0A813D895"/>
<evidence type="ECO:0000256" key="7">
    <source>
        <dbReference type="ARBA" id="ARBA00022485"/>
    </source>
</evidence>
<dbReference type="SUPFAM" id="SSF53732">
    <property type="entry name" value="Aconitase iron-sulfur domain"/>
    <property type="match status" value="1"/>
</dbReference>
<dbReference type="PANTHER" id="PTHR43822">
    <property type="entry name" value="HOMOACONITASE, MITOCHONDRIAL-RELATED"/>
    <property type="match status" value="1"/>
</dbReference>
<evidence type="ECO:0000256" key="2">
    <source>
        <dbReference type="ARBA" id="ARBA00001966"/>
    </source>
</evidence>
<evidence type="ECO:0000256" key="8">
    <source>
        <dbReference type="ARBA" id="ARBA00022605"/>
    </source>
</evidence>
<proteinExistence type="predicted"/>
<dbReference type="Pfam" id="PF00330">
    <property type="entry name" value="Aconitase"/>
    <property type="match status" value="1"/>
</dbReference>
<comment type="catalytic activity">
    <reaction evidence="1">
        <text>(2R,3S)-3-isopropylmalate = (2S)-2-isopropylmalate</text>
        <dbReference type="Rhea" id="RHEA:32287"/>
        <dbReference type="ChEBI" id="CHEBI:1178"/>
        <dbReference type="ChEBI" id="CHEBI:35121"/>
        <dbReference type="EC" id="4.2.1.33"/>
    </reaction>
</comment>
<keyword evidence="12" id="KW-0456">Lyase</keyword>
<evidence type="ECO:0000256" key="5">
    <source>
        <dbReference type="ARBA" id="ARBA00011998"/>
    </source>
</evidence>